<dbReference type="STRING" id="190974.SAMN05216439_1152"/>
<accession>A0A1H7I8D7</accession>
<feature type="transmembrane region" description="Helical" evidence="1">
    <location>
        <begin position="6"/>
        <end position="28"/>
    </location>
</feature>
<keyword evidence="1" id="KW-0472">Membrane</keyword>
<dbReference type="AlphaFoldDB" id="A0A1H7I8D7"/>
<evidence type="ECO:0000256" key="1">
    <source>
        <dbReference type="SAM" id="Phobius"/>
    </source>
</evidence>
<sequence length="48" mass="5547">MIIGIIFLLGLTTGLVAGFLIHNIFILYGDLNSKKKFNERQEQYMKMI</sequence>
<gene>
    <name evidence="2" type="ORF">SAMN05216439_1152</name>
</gene>
<keyword evidence="1" id="KW-0812">Transmembrane</keyword>
<protein>
    <submittedName>
        <fullName evidence="2">Uncharacterized protein</fullName>
    </submittedName>
</protein>
<reference evidence="2 3" key="1">
    <citation type="submission" date="2016-10" db="EMBL/GenBank/DDBJ databases">
        <authorList>
            <person name="de Groot N.N."/>
        </authorList>
    </citation>
    <scope>NUCLEOTIDE SEQUENCE [LARGE SCALE GENOMIC DNA]</scope>
    <source>
        <strain evidence="2 3">DSM 11978</strain>
    </source>
</reference>
<evidence type="ECO:0000313" key="3">
    <source>
        <dbReference type="Proteomes" id="UP000199506"/>
    </source>
</evidence>
<proteinExistence type="predicted"/>
<dbReference type="Proteomes" id="UP000199506">
    <property type="component" value="Unassembled WGS sequence"/>
</dbReference>
<evidence type="ECO:0000313" key="2">
    <source>
        <dbReference type="EMBL" id="SEK57760.1"/>
    </source>
</evidence>
<organism evidence="2 3">
    <name type="scientific">Methanobrevibacter gottschalkii</name>
    <dbReference type="NCBI Taxonomy" id="190974"/>
    <lineage>
        <taxon>Archaea</taxon>
        <taxon>Methanobacteriati</taxon>
        <taxon>Methanobacteriota</taxon>
        <taxon>Methanomada group</taxon>
        <taxon>Methanobacteria</taxon>
        <taxon>Methanobacteriales</taxon>
        <taxon>Methanobacteriaceae</taxon>
        <taxon>Methanobrevibacter</taxon>
    </lineage>
</organism>
<dbReference type="EMBL" id="FOAK01000003">
    <property type="protein sequence ID" value="SEK57760.1"/>
    <property type="molecule type" value="Genomic_DNA"/>
</dbReference>
<keyword evidence="1" id="KW-1133">Transmembrane helix</keyword>
<name>A0A1H7I8D7_9EURY</name>